<organism evidence="5 6">
    <name type="scientific">Candidatus Promineifilum breve</name>
    <dbReference type="NCBI Taxonomy" id="1806508"/>
    <lineage>
        <taxon>Bacteria</taxon>
        <taxon>Bacillati</taxon>
        <taxon>Chloroflexota</taxon>
        <taxon>Ardenticatenia</taxon>
        <taxon>Candidatus Promineifilales</taxon>
        <taxon>Candidatus Promineifilaceae</taxon>
        <taxon>Candidatus Promineifilum</taxon>
    </lineage>
</organism>
<proteinExistence type="predicted"/>
<comment type="subcellular location">
    <subcellularLocation>
        <location evidence="1">Secreted</location>
    </subcellularLocation>
</comment>
<dbReference type="InterPro" id="IPR008979">
    <property type="entry name" value="Galactose-bd-like_sf"/>
</dbReference>
<evidence type="ECO:0000256" key="3">
    <source>
        <dbReference type="ARBA" id="ARBA00022729"/>
    </source>
</evidence>
<dbReference type="Proteomes" id="UP000215027">
    <property type="component" value="Chromosome I"/>
</dbReference>
<keyword evidence="2" id="KW-0964">Secreted</keyword>
<dbReference type="SUPFAM" id="SSF49785">
    <property type="entry name" value="Galactose-binding domain-like"/>
    <property type="match status" value="1"/>
</dbReference>
<protein>
    <recommendedName>
        <fullName evidence="4">Carbohydrate-binding module family 96 domain-containing protein</fullName>
    </recommendedName>
</protein>
<dbReference type="AlphaFoldDB" id="A0A160T2A9"/>
<dbReference type="GO" id="GO:0005576">
    <property type="term" value="C:extracellular region"/>
    <property type="evidence" value="ECO:0007669"/>
    <property type="project" value="UniProtKB-SubCell"/>
</dbReference>
<dbReference type="EMBL" id="LN890655">
    <property type="protein sequence ID" value="CUS03712.2"/>
    <property type="molecule type" value="Genomic_DNA"/>
</dbReference>
<reference evidence="5" key="1">
    <citation type="submission" date="2016-01" db="EMBL/GenBank/DDBJ databases">
        <authorList>
            <person name="Mcilroy J.S."/>
            <person name="Karst M S."/>
            <person name="Albertsen M."/>
        </authorList>
    </citation>
    <scope>NUCLEOTIDE SEQUENCE</scope>
    <source>
        <strain evidence="5">Cfx-K</strain>
    </source>
</reference>
<evidence type="ECO:0000313" key="6">
    <source>
        <dbReference type="Proteomes" id="UP000215027"/>
    </source>
</evidence>
<name>A0A160T2A9_9CHLR</name>
<feature type="domain" description="Carbohydrate-binding module family 96" evidence="4">
    <location>
        <begin position="526"/>
        <end position="678"/>
    </location>
</feature>
<gene>
    <name evidence="5" type="ORF">CFX0092_A1834</name>
</gene>
<evidence type="ECO:0000313" key="5">
    <source>
        <dbReference type="EMBL" id="CUS03712.2"/>
    </source>
</evidence>
<dbReference type="InterPro" id="IPR017853">
    <property type="entry name" value="GH"/>
</dbReference>
<dbReference type="Gene3D" id="3.20.20.80">
    <property type="entry name" value="Glycosidases"/>
    <property type="match status" value="1"/>
</dbReference>
<dbReference type="Pfam" id="PF22612">
    <property type="entry name" value="GH113"/>
    <property type="match status" value="1"/>
</dbReference>
<evidence type="ECO:0000256" key="1">
    <source>
        <dbReference type="ARBA" id="ARBA00004613"/>
    </source>
</evidence>
<keyword evidence="3" id="KW-0732">Signal</keyword>
<keyword evidence="6" id="KW-1185">Reference proteome</keyword>
<dbReference type="InterPro" id="IPR055372">
    <property type="entry name" value="CBM96"/>
</dbReference>
<sequence length="681" mass="74350">MERKRIVKRRFIHLAFWLSLPLAILTLAGSGRPPAARAQTEMQKGFSYATWWPGNYSTPDADLALARLADTGVTWVSVIVTQYQDNLNSTAIAPTEGTPTDADVVHVIDEAHQLGLKVMLKPHVDLWDDPAHWRGEIGLNFNATQWNNWFTSYRTFINHYADLADAHGVEQFAVGVELSGTEAQETQWRTTIAGVRARFSGPITYAANHSGDETSLTWWDAVDLIGVDAYYPLSNVNNPTPSQLAAAWEPIVDLLADLAAAWDKPIIFTEVGYRSIDGANKHPWDWQIGGTVDLVEQADLYQAALAAVYDEPWFAGAYWWNWDVDPLQGGPCGVGYEIYDKPAENVLRAWYGAPPRSFDLPPADYDTKLDIYTDAIASGWQNWSWDATVNLAATNQVYSGARSISAAINQPWGALYLHHNGVNTTPYTYLEFYARLSSAGQEISVVSFDDGDEVLRERPIGDCRYTGGVPITAGTWTRVRLPLAHLAADGRVLGGVAIQAAQTGTFWVDELRLVAADTDVYAPIILTPTDDGYVSAAKPNTKYGNQKTLRVKDAAKDVTSYLKFDVAGISGSVLSATLRLYVTNPGPDGGAVYGVSNTYGSSAAPWLESGLTWNNAPVIAGTPLDSVAAVARNQWVEWDVTPAIAGNGVYSFGLRNGSGNIVHYTSAEGVVRPELVIEWGP</sequence>
<dbReference type="NCBIfam" id="NF033679">
    <property type="entry name" value="DNRLRE_dom"/>
    <property type="match status" value="1"/>
</dbReference>
<dbReference type="KEGG" id="pbf:CFX0092_A1834"/>
<evidence type="ECO:0000259" key="4">
    <source>
        <dbReference type="Pfam" id="PF24517"/>
    </source>
</evidence>
<dbReference type="CDD" id="cd19608">
    <property type="entry name" value="GH113_mannanase-like"/>
    <property type="match status" value="1"/>
</dbReference>
<dbReference type="Gene3D" id="2.60.120.430">
    <property type="entry name" value="Galactose-binding lectin"/>
    <property type="match status" value="1"/>
</dbReference>
<evidence type="ECO:0000256" key="2">
    <source>
        <dbReference type="ARBA" id="ARBA00022525"/>
    </source>
</evidence>
<dbReference type="InterPro" id="IPR055151">
    <property type="entry name" value="GH113"/>
</dbReference>
<dbReference type="RefSeq" id="WP_095043162.1">
    <property type="nucleotide sequence ID" value="NZ_LN890655.1"/>
</dbReference>
<dbReference type="SUPFAM" id="SSF51445">
    <property type="entry name" value="(Trans)glycosidases"/>
    <property type="match status" value="1"/>
</dbReference>
<dbReference type="OrthoDB" id="139449at2"/>
<accession>A0A160T2A9</accession>
<dbReference type="Pfam" id="PF24517">
    <property type="entry name" value="CBM96"/>
    <property type="match status" value="1"/>
</dbReference>